<accession>A0A1X2GVF9</accession>
<name>A0A1X2GVF9_9FUNG</name>
<organism evidence="2 3">
    <name type="scientific">Hesseltinella vesiculosa</name>
    <dbReference type="NCBI Taxonomy" id="101127"/>
    <lineage>
        <taxon>Eukaryota</taxon>
        <taxon>Fungi</taxon>
        <taxon>Fungi incertae sedis</taxon>
        <taxon>Mucoromycota</taxon>
        <taxon>Mucoromycotina</taxon>
        <taxon>Mucoromycetes</taxon>
        <taxon>Mucorales</taxon>
        <taxon>Cunninghamellaceae</taxon>
        <taxon>Hesseltinella</taxon>
    </lineage>
</organism>
<feature type="compositionally biased region" description="Basic and acidic residues" evidence="1">
    <location>
        <begin position="51"/>
        <end position="61"/>
    </location>
</feature>
<dbReference type="Proteomes" id="UP000242146">
    <property type="component" value="Unassembled WGS sequence"/>
</dbReference>
<reference evidence="2 3" key="1">
    <citation type="submission" date="2016-07" db="EMBL/GenBank/DDBJ databases">
        <title>Pervasive Adenine N6-methylation of Active Genes in Fungi.</title>
        <authorList>
            <consortium name="DOE Joint Genome Institute"/>
            <person name="Mondo S.J."/>
            <person name="Dannebaum R.O."/>
            <person name="Kuo R.C."/>
            <person name="Labutti K."/>
            <person name="Haridas S."/>
            <person name="Kuo A."/>
            <person name="Salamov A."/>
            <person name="Ahrendt S.R."/>
            <person name="Lipzen A."/>
            <person name="Sullivan W."/>
            <person name="Andreopoulos W.B."/>
            <person name="Clum A."/>
            <person name="Lindquist E."/>
            <person name="Daum C."/>
            <person name="Ramamoorthy G.K."/>
            <person name="Gryganskyi A."/>
            <person name="Culley D."/>
            <person name="Magnuson J.K."/>
            <person name="James T.Y."/>
            <person name="O'Malley M.A."/>
            <person name="Stajich J.E."/>
            <person name="Spatafora J.W."/>
            <person name="Visel A."/>
            <person name="Grigoriev I.V."/>
        </authorList>
    </citation>
    <scope>NUCLEOTIDE SEQUENCE [LARGE SCALE GENOMIC DNA]</scope>
    <source>
        <strain evidence="2 3">NRRL 3301</strain>
    </source>
</reference>
<evidence type="ECO:0000256" key="1">
    <source>
        <dbReference type="SAM" id="MobiDB-lite"/>
    </source>
</evidence>
<keyword evidence="3" id="KW-1185">Reference proteome</keyword>
<gene>
    <name evidence="2" type="ORF">DM01DRAFT_1070446</name>
</gene>
<evidence type="ECO:0000313" key="2">
    <source>
        <dbReference type="EMBL" id="ORX62020.1"/>
    </source>
</evidence>
<evidence type="ECO:0000313" key="3">
    <source>
        <dbReference type="Proteomes" id="UP000242146"/>
    </source>
</evidence>
<protein>
    <submittedName>
        <fullName evidence="2">Uncharacterized protein</fullName>
    </submittedName>
</protein>
<comment type="caution">
    <text evidence="2">The sequence shown here is derived from an EMBL/GenBank/DDBJ whole genome shotgun (WGS) entry which is preliminary data.</text>
</comment>
<sequence>MTMEQEFASVFQLLMGNDTANKKTVTENYGKASKQLLRAAYDPPRSNSLGSRKDNRLKKETWGQTKRIKQLVENKRKVTSTFTVGVNERTKI</sequence>
<dbReference type="EMBL" id="MCGT01000002">
    <property type="protein sequence ID" value="ORX62020.1"/>
    <property type="molecule type" value="Genomic_DNA"/>
</dbReference>
<feature type="region of interest" description="Disordered" evidence="1">
    <location>
        <begin position="42"/>
        <end position="61"/>
    </location>
</feature>
<dbReference type="AlphaFoldDB" id="A0A1X2GVF9"/>
<proteinExistence type="predicted"/>
<dbReference type="STRING" id="101127.A0A1X2GVF9"/>